<name>A0A6J5MH46_9CAUD</name>
<accession>A0A6J5MH46</accession>
<organism evidence="1">
    <name type="scientific">uncultured Caudovirales phage</name>
    <dbReference type="NCBI Taxonomy" id="2100421"/>
    <lineage>
        <taxon>Viruses</taxon>
        <taxon>Duplodnaviria</taxon>
        <taxon>Heunggongvirae</taxon>
        <taxon>Uroviricota</taxon>
        <taxon>Caudoviricetes</taxon>
        <taxon>Peduoviridae</taxon>
        <taxon>Maltschvirus</taxon>
        <taxon>Maltschvirus maltsch</taxon>
    </lineage>
</organism>
<proteinExistence type="predicted"/>
<evidence type="ECO:0000313" key="1">
    <source>
        <dbReference type="EMBL" id="CAB4144490.1"/>
    </source>
</evidence>
<reference evidence="1" key="1">
    <citation type="submission" date="2020-04" db="EMBL/GenBank/DDBJ databases">
        <authorList>
            <person name="Chiriac C."/>
            <person name="Salcher M."/>
            <person name="Ghai R."/>
            <person name="Kavagutti S V."/>
        </authorList>
    </citation>
    <scope>NUCLEOTIDE SEQUENCE</scope>
</reference>
<sequence length="154" mass="17214">MTIDDKINAAHIALKAFKEADKVIASLALHSHNAEEAKAFKCLVLSRLASICLDCSDELLGVSTASKEQELSNYLIDYPIQYGSNVMLLTGTVRYAWVGIKGKKHYKAFDVARWKWESEELNAKELQGPTEIDLAVIANLGILELNHQQDKYYA</sequence>
<protein>
    <submittedName>
        <fullName evidence="1">Uncharacterized protein</fullName>
    </submittedName>
</protein>
<dbReference type="EMBL" id="LR796434">
    <property type="protein sequence ID" value="CAB4144490.1"/>
    <property type="molecule type" value="Genomic_DNA"/>
</dbReference>
<gene>
    <name evidence="1" type="ORF">UFOVP460_41</name>
</gene>